<evidence type="ECO:0000313" key="2">
    <source>
        <dbReference type="EMBL" id="VDM79470.1"/>
    </source>
</evidence>
<gene>
    <name evidence="2" type="ORF">SVUK_LOCUS14468</name>
</gene>
<organism evidence="2 3">
    <name type="scientific">Strongylus vulgaris</name>
    <name type="common">Blood worm</name>
    <dbReference type="NCBI Taxonomy" id="40348"/>
    <lineage>
        <taxon>Eukaryota</taxon>
        <taxon>Metazoa</taxon>
        <taxon>Ecdysozoa</taxon>
        <taxon>Nematoda</taxon>
        <taxon>Chromadorea</taxon>
        <taxon>Rhabditida</taxon>
        <taxon>Rhabditina</taxon>
        <taxon>Rhabditomorpha</taxon>
        <taxon>Strongyloidea</taxon>
        <taxon>Strongylidae</taxon>
        <taxon>Strongylus</taxon>
    </lineage>
</organism>
<proteinExistence type="predicted"/>
<dbReference type="Proteomes" id="UP000270094">
    <property type="component" value="Unassembled WGS sequence"/>
</dbReference>
<evidence type="ECO:0000256" key="1">
    <source>
        <dbReference type="SAM" id="MobiDB-lite"/>
    </source>
</evidence>
<dbReference type="AlphaFoldDB" id="A0A3P7J219"/>
<feature type="region of interest" description="Disordered" evidence="1">
    <location>
        <begin position="1"/>
        <end position="39"/>
    </location>
</feature>
<keyword evidence="3" id="KW-1185">Reference proteome</keyword>
<dbReference type="EMBL" id="UYYB01105250">
    <property type="protein sequence ID" value="VDM79470.1"/>
    <property type="molecule type" value="Genomic_DNA"/>
</dbReference>
<protein>
    <submittedName>
        <fullName evidence="2">Uncharacterized protein</fullName>
    </submittedName>
</protein>
<accession>A0A3P7J219</accession>
<feature type="compositionally biased region" description="Low complexity" evidence="1">
    <location>
        <begin position="16"/>
        <end position="25"/>
    </location>
</feature>
<reference evidence="2 3" key="1">
    <citation type="submission" date="2018-11" db="EMBL/GenBank/DDBJ databases">
        <authorList>
            <consortium name="Pathogen Informatics"/>
        </authorList>
    </citation>
    <scope>NUCLEOTIDE SEQUENCE [LARGE SCALE GENOMIC DNA]</scope>
</reference>
<name>A0A3P7J219_STRVU</name>
<feature type="non-terminal residue" evidence="2">
    <location>
        <position position="39"/>
    </location>
</feature>
<feature type="compositionally biased region" description="Pro residues" evidence="1">
    <location>
        <begin position="26"/>
        <end position="39"/>
    </location>
</feature>
<evidence type="ECO:0000313" key="3">
    <source>
        <dbReference type="Proteomes" id="UP000270094"/>
    </source>
</evidence>
<sequence length="39" mass="4353">MSYHNQYPGQGPPGYNPYGQQYPQQYPGPPPPMVHQGPP</sequence>